<comment type="caution">
    <text evidence="3">The sequence shown here is derived from an EMBL/GenBank/DDBJ whole genome shotgun (WGS) entry which is preliminary data.</text>
</comment>
<dbReference type="PROSITE" id="PS00211">
    <property type="entry name" value="ABC_TRANSPORTER_1"/>
    <property type="match status" value="1"/>
</dbReference>
<dbReference type="PANTHER" id="PTHR43394">
    <property type="entry name" value="ATP-DEPENDENT PERMEASE MDL1, MITOCHONDRIAL"/>
    <property type="match status" value="1"/>
</dbReference>
<proteinExistence type="predicted"/>
<name>A0AAD9JZD9_9ANNE</name>
<dbReference type="EMBL" id="JAODUP010000108">
    <property type="protein sequence ID" value="KAK2161864.1"/>
    <property type="molecule type" value="Genomic_DNA"/>
</dbReference>
<protein>
    <recommendedName>
        <fullName evidence="2">ABC transporter domain-containing protein</fullName>
    </recommendedName>
</protein>
<dbReference type="InterPro" id="IPR017871">
    <property type="entry name" value="ABC_transporter-like_CS"/>
</dbReference>
<feature type="compositionally biased region" description="Basic and acidic residues" evidence="1">
    <location>
        <begin position="146"/>
        <end position="156"/>
    </location>
</feature>
<organism evidence="3 4">
    <name type="scientific">Paralvinella palmiformis</name>
    <dbReference type="NCBI Taxonomy" id="53620"/>
    <lineage>
        <taxon>Eukaryota</taxon>
        <taxon>Metazoa</taxon>
        <taxon>Spiralia</taxon>
        <taxon>Lophotrochozoa</taxon>
        <taxon>Annelida</taxon>
        <taxon>Polychaeta</taxon>
        <taxon>Sedentaria</taxon>
        <taxon>Canalipalpata</taxon>
        <taxon>Terebellida</taxon>
        <taxon>Terebelliformia</taxon>
        <taxon>Alvinellidae</taxon>
        <taxon>Paralvinella</taxon>
    </lineage>
</organism>
<keyword evidence="4" id="KW-1185">Reference proteome</keyword>
<dbReference type="Gene3D" id="3.40.50.300">
    <property type="entry name" value="P-loop containing nucleotide triphosphate hydrolases"/>
    <property type="match status" value="1"/>
</dbReference>
<dbReference type="Pfam" id="PF00005">
    <property type="entry name" value="ABC_tran"/>
    <property type="match status" value="1"/>
</dbReference>
<dbReference type="InterPro" id="IPR003439">
    <property type="entry name" value="ABC_transporter-like_ATP-bd"/>
</dbReference>
<dbReference type="AlphaFoldDB" id="A0AAD9JZD9"/>
<dbReference type="GO" id="GO:0015421">
    <property type="term" value="F:ABC-type oligopeptide transporter activity"/>
    <property type="evidence" value="ECO:0007669"/>
    <property type="project" value="TreeGrafter"/>
</dbReference>
<feature type="domain" description="ABC transporter" evidence="2">
    <location>
        <begin position="18"/>
        <end position="63"/>
    </location>
</feature>
<feature type="region of interest" description="Disordered" evidence="1">
    <location>
        <begin position="145"/>
        <end position="168"/>
    </location>
</feature>
<dbReference type="GO" id="GO:0005524">
    <property type="term" value="F:ATP binding"/>
    <property type="evidence" value="ECO:0007669"/>
    <property type="project" value="InterPro"/>
</dbReference>
<dbReference type="Proteomes" id="UP001208570">
    <property type="component" value="Unassembled WGS sequence"/>
</dbReference>
<dbReference type="InterPro" id="IPR039421">
    <property type="entry name" value="Type_1_exporter"/>
</dbReference>
<dbReference type="GO" id="GO:0016887">
    <property type="term" value="F:ATP hydrolysis activity"/>
    <property type="evidence" value="ECO:0007669"/>
    <property type="project" value="InterPro"/>
</dbReference>
<gene>
    <name evidence="3" type="ORF">LSH36_108g02008</name>
</gene>
<evidence type="ECO:0000313" key="3">
    <source>
        <dbReference type="EMBL" id="KAK2161864.1"/>
    </source>
</evidence>
<reference evidence="3" key="1">
    <citation type="journal article" date="2023" name="Mol. Biol. Evol.">
        <title>Third-Generation Sequencing Reveals the Adaptive Role of the Epigenome in Three Deep-Sea Polychaetes.</title>
        <authorList>
            <person name="Perez M."/>
            <person name="Aroh O."/>
            <person name="Sun Y."/>
            <person name="Lan Y."/>
            <person name="Juniper S.K."/>
            <person name="Young C.R."/>
            <person name="Angers B."/>
            <person name="Qian P.Y."/>
        </authorList>
    </citation>
    <scope>NUCLEOTIDE SEQUENCE</scope>
    <source>
        <strain evidence="3">P08H-3</strain>
    </source>
</reference>
<dbReference type="InterPro" id="IPR027417">
    <property type="entry name" value="P-loop_NTPase"/>
</dbReference>
<sequence>MSSVQQAAKLANAHDFIMGLENKYETESGEKGIQLSGGQKQRVAIARAVIRNPTILLLDEATSALDAESEHVVQEAIYRNLKGHTVLIIAHRLSTVECADRIIVINHGQVIERGTHKELLKQDGLYTKLFQRQLLGVAAGLSQPDDELRPKLRSDDLTGGNGSSPFQQYGSFKSLLGTPDNDTVRRHPSFQNVADVNFEVGSPKCGSLSSGT</sequence>
<dbReference type="SUPFAM" id="SSF52540">
    <property type="entry name" value="P-loop containing nucleoside triphosphate hydrolases"/>
    <property type="match status" value="1"/>
</dbReference>
<evidence type="ECO:0000259" key="2">
    <source>
        <dbReference type="Pfam" id="PF00005"/>
    </source>
</evidence>
<evidence type="ECO:0000256" key="1">
    <source>
        <dbReference type="SAM" id="MobiDB-lite"/>
    </source>
</evidence>
<accession>A0AAD9JZD9</accession>
<dbReference type="PANTHER" id="PTHR43394:SF19">
    <property type="entry name" value="ABC TRANSPORTER B FAMILY"/>
    <property type="match status" value="1"/>
</dbReference>
<evidence type="ECO:0000313" key="4">
    <source>
        <dbReference type="Proteomes" id="UP001208570"/>
    </source>
</evidence>